<gene>
    <name evidence="3" type="ORF">K435DRAFT_672965</name>
</gene>
<organism evidence="3 4">
    <name type="scientific">Dendrothele bispora (strain CBS 962.96)</name>
    <dbReference type="NCBI Taxonomy" id="1314807"/>
    <lineage>
        <taxon>Eukaryota</taxon>
        <taxon>Fungi</taxon>
        <taxon>Dikarya</taxon>
        <taxon>Basidiomycota</taxon>
        <taxon>Agaricomycotina</taxon>
        <taxon>Agaricomycetes</taxon>
        <taxon>Agaricomycetidae</taxon>
        <taxon>Agaricales</taxon>
        <taxon>Agaricales incertae sedis</taxon>
        <taxon>Dendrothele</taxon>
    </lineage>
</organism>
<dbReference type="Proteomes" id="UP000297245">
    <property type="component" value="Unassembled WGS sequence"/>
</dbReference>
<reference evidence="3 4" key="1">
    <citation type="journal article" date="2019" name="Nat. Ecol. Evol.">
        <title>Megaphylogeny resolves global patterns of mushroom evolution.</title>
        <authorList>
            <person name="Varga T."/>
            <person name="Krizsan K."/>
            <person name="Foldi C."/>
            <person name="Dima B."/>
            <person name="Sanchez-Garcia M."/>
            <person name="Sanchez-Ramirez S."/>
            <person name="Szollosi G.J."/>
            <person name="Szarkandi J.G."/>
            <person name="Papp V."/>
            <person name="Albert L."/>
            <person name="Andreopoulos W."/>
            <person name="Angelini C."/>
            <person name="Antonin V."/>
            <person name="Barry K.W."/>
            <person name="Bougher N.L."/>
            <person name="Buchanan P."/>
            <person name="Buyck B."/>
            <person name="Bense V."/>
            <person name="Catcheside P."/>
            <person name="Chovatia M."/>
            <person name="Cooper J."/>
            <person name="Damon W."/>
            <person name="Desjardin D."/>
            <person name="Finy P."/>
            <person name="Geml J."/>
            <person name="Haridas S."/>
            <person name="Hughes K."/>
            <person name="Justo A."/>
            <person name="Karasinski D."/>
            <person name="Kautmanova I."/>
            <person name="Kiss B."/>
            <person name="Kocsube S."/>
            <person name="Kotiranta H."/>
            <person name="LaButti K.M."/>
            <person name="Lechner B.E."/>
            <person name="Liimatainen K."/>
            <person name="Lipzen A."/>
            <person name="Lukacs Z."/>
            <person name="Mihaltcheva S."/>
            <person name="Morgado L.N."/>
            <person name="Niskanen T."/>
            <person name="Noordeloos M.E."/>
            <person name="Ohm R.A."/>
            <person name="Ortiz-Santana B."/>
            <person name="Ovrebo C."/>
            <person name="Racz N."/>
            <person name="Riley R."/>
            <person name="Savchenko A."/>
            <person name="Shiryaev A."/>
            <person name="Soop K."/>
            <person name="Spirin V."/>
            <person name="Szebenyi C."/>
            <person name="Tomsovsky M."/>
            <person name="Tulloss R.E."/>
            <person name="Uehling J."/>
            <person name="Grigoriev I.V."/>
            <person name="Vagvolgyi C."/>
            <person name="Papp T."/>
            <person name="Martin F.M."/>
            <person name="Miettinen O."/>
            <person name="Hibbett D.S."/>
            <person name="Nagy L.G."/>
        </authorList>
    </citation>
    <scope>NUCLEOTIDE SEQUENCE [LARGE SCALE GENOMIC DNA]</scope>
    <source>
        <strain evidence="3 4">CBS 962.96</strain>
    </source>
</reference>
<name>A0A4V4HEQ5_DENBC</name>
<sequence length="387" mass="42778">MCSYQLLLVGLVLLPYVFSTPGVSLSEASQDSNNGLPKARGTLHRRDYFYVGGEYVPQGNSTIASGQIYVEHLVPERVTQSIPMVMIHGHGMTGTNFLNTPDGRLGWADYFMSEGFELYIIDQPSRARSAWQINIDGNQSTLDAFFVESRFTAPERFNLWPQAHLHTQWPGEGISGDPVFDEFYASTVPSLISDEESSVKMKAAGVKLLDRIGRPIILLTHSQSGQYGWNLADVRPSLIKTIIALEPAGPPFINAIFPPFTPDRPFGVTEIPLTYSPPITSASDLRREVVFNDTASGTTCFRQTPPARKLVNLLGIPMVVVTSEASYHIVYDACTVGYLKQAGVDAKQILLADEGIHGNGHMMFMEKNGLEIAEKVVRKWIKERLGI</sequence>
<dbReference type="GO" id="GO:0016787">
    <property type="term" value="F:hydrolase activity"/>
    <property type="evidence" value="ECO:0007669"/>
    <property type="project" value="UniProtKB-KW"/>
</dbReference>
<dbReference type="Pfam" id="PF12697">
    <property type="entry name" value="Abhydrolase_6"/>
    <property type="match status" value="1"/>
</dbReference>
<evidence type="ECO:0000256" key="1">
    <source>
        <dbReference type="SAM" id="SignalP"/>
    </source>
</evidence>
<evidence type="ECO:0000259" key="2">
    <source>
        <dbReference type="Pfam" id="PF12697"/>
    </source>
</evidence>
<accession>A0A4V4HEQ5</accession>
<feature type="chain" id="PRO_5020508109" evidence="1">
    <location>
        <begin position="20"/>
        <end position="387"/>
    </location>
</feature>
<dbReference type="SUPFAM" id="SSF53474">
    <property type="entry name" value="alpha/beta-Hydrolases"/>
    <property type="match status" value="1"/>
</dbReference>
<dbReference type="Gene3D" id="3.40.50.1820">
    <property type="entry name" value="alpha/beta hydrolase"/>
    <property type="match status" value="1"/>
</dbReference>
<dbReference type="InterPro" id="IPR029058">
    <property type="entry name" value="AB_hydrolase_fold"/>
</dbReference>
<keyword evidence="1" id="KW-0732">Signal</keyword>
<keyword evidence="3" id="KW-0378">Hydrolase</keyword>
<feature type="signal peptide" evidence="1">
    <location>
        <begin position="1"/>
        <end position="19"/>
    </location>
</feature>
<proteinExistence type="predicted"/>
<dbReference type="PANTHER" id="PTHR43194">
    <property type="entry name" value="HYDROLASE ALPHA/BETA FOLD FAMILY"/>
    <property type="match status" value="1"/>
</dbReference>
<dbReference type="EMBL" id="ML179292">
    <property type="protein sequence ID" value="THU91975.1"/>
    <property type="molecule type" value="Genomic_DNA"/>
</dbReference>
<feature type="domain" description="AB hydrolase-1" evidence="2">
    <location>
        <begin position="85"/>
        <end position="372"/>
    </location>
</feature>
<dbReference type="CDD" id="cd12809">
    <property type="entry name" value="Esterase_713_like-2"/>
    <property type="match status" value="1"/>
</dbReference>
<dbReference type="InterPro" id="IPR050228">
    <property type="entry name" value="Carboxylesterase_BioH"/>
</dbReference>
<dbReference type="AlphaFoldDB" id="A0A4V4HEQ5"/>
<evidence type="ECO:0000313" key="4">
    <source>
        <dbReference type="Proteomes" id="UP000297245"/>
    </source>
</evidence>
<dbReference type="PANTHER" id="PTHR43194:SF4">
    <property type="entry name" value="AB HYDROLASE-1 DOMAIN-CONTAINING PROTEIN"/>
    <property type="match status" value="1"/>
</dbReference>
<protein>
    <submittedName>
        <fullName evidence="3">Alpha/beta-hydrolase</fullName>
    </submittedName>
</protein>
<dbReference type="InterPro" id="IPR000073">
    <property type="entry name" value="AB_hydrolase_1"/>
</dbReference>
<keyword evidence="4" id="KW-1185">Reference proteome</keyword>
<dbReference type="OrthoDB" id="9978720at2759"/>
<evidence type="ECO:0000313" key="3">
    <source>
        <dbReference type="EMBL" id="THU91975.1"/>
    </source>
</evidence>